<protein>
    <submittedName>
        <fullName evidence="1">Uncharacterized protein</fullName>
    </submittedName>
</protein>
<proteinExistence type="predicted"/>
<accession>A0ABP8NR49</accession>
<reference evidence="2" key="1">
    <citation type="journal article" date="2019" name="Int. J. Syst. Evol. Microbiol.">
        <title>The Global Catalogue of Microorganisms (GCM) 10K type strain sequencing project: providing services to taxonomists for standard genome sequencing and annotation.</title>
        <authorList>
            <consortium name="The Broad Institute Genomics Platform"/>
            <consortium name="The Broad Institute Genome Sequencing Center for Infectious Disease"/>
            <person name="Wu L."/>
            <person name="Ma J."/>
        </authorList>
    </citation>
    <scope>NUCLEOTIDE SEQUENCE [LARGE SCALE GENOMIC DNA]</scope>
    <source>
        <strain evidence="2">JCM 17759</strain>
    </source>
</reference>
<comment type="caution">
    <text evidence="1">The sequence shown here is derived from an EMBL/GenBank/DDBJ whole genome shotgun (WGS) entry which is preliminary data.</text>
</comment>
<sequence>MEQFSVEMKNMRSKLFNSDKCFTVKELGVDKISRTLGTPTTPQRRDRSSLDVAFDNCVVQWHSRKKMVRIIEAADQPSIDSCSKQRIKKLIHVEKVSQTNRTDSHDMAVDGDVCDSDIIGPNLSLHVGQWRKPM</sequence>
<name>A0ABP8NR49_9BACT</name>
<keyword evidence="2" id="KW-1185">Reference proteome</keyword>
<dbReference type="Proteomes" id="UP001500840">
    <property type="component" value="Unassembled WGS sequence"/>
</dbReference>
<organism evidence="1 2">
    <name type="scientific">Novipirellula rosea</name>
    <dbReference type="NCBI Taxonomy" id="1031540"/>
    <lineage>
        <taxon>Bacteria</taxon>
        <taxon>Pseudomonadati</taxon>
        <taxon>Planctomycetota</taxon>
        <taxon>Planctomycetia</taxon>
        <taxon>Pirellulales</taxon>
        <taxon>Pirellulaceae</taxon>
        <taxon>Novipirellula</taxon>
    </lineage>
</organism>
<evidence type="ECO:0000313" key="2">
    <source>
        <dbReference type="Proteomes" id="UP001500840"/>
    </source>
</evidence>
<evidence type="ECO:0000313" key="1">
    <source>
        <dbReference type="EMBL" id="GAA4469656.1"/>
    </source>
</evidence>
<dbReference type="RefSeq" id="WP_345327527.1">
    <property type="nucleotide sequence ID" value="NZ_BAABGA010000107.1"/>
</dbReference>
<dbReference type="EMBL" id="BAABGA010000107">
    <property type="protein sequence ID" value="GAA4469656.1"/>
    <property type="molecule type" value="Genomic_DNA"/>
</dbReference>
<gene>
    <name evidence="1" type="ORF">GCM10023156_62030</name>
</gene>